<dbReference type="InterPro" id="IPR016162">
    <property type="entry name" value="Ald_DH_N"/>
</dbReference>
<dbReference type="Pfam" id="PF00171">
    <property type="entry name" value="Aldedh"/>
    <property type="match status" value="1"/>
</dbReference>
<dbReference type="Gene3D" id="3.40.605.10">
    <property type="entry name" value="Aldehyde Dehydrogenase, Chain A, domain 1"/>
    <property type="match status" value="1"/>
</dbReference>
<evidence type="ECO:0000256" key="3">
    <source>
        <dbReference type="ARBA" id="ARBA00022605"/>
    </source>
</evidence>
<evidence type="ECO:0000313" key="9">
    <source>
        <dbReference type="EMBL" id="CAB4648340.1"/>
    </source>
</evidence>
<gene>
    <name evidence="9" type="ORF">UFOPK2171_00512</name>
    <name evidence="10" type="ORF">UFOPK2237_00467</name>
</gene>
<dbReference type="InterPro" id="IPR016163">
    <property type="entry name" value="Ald_DH_C"/>
</dbReference>
<dbReference type="CDD" id="cd07079">
    <property type="entry name" value="ALDH_F18-19_ProA-GPR"/>
    <property type="match status" value="1"/>
</dbReference>
<comment type="catalytic activity">
    <reaction evidence="7">
        <text>L-glutamate 5-semialdehyde + phosphate + NADP(+) = L-glutamyl 5-phosphate + NADPH + H(+)</text>
        <dbReference type="Rhea" id="RHEA:19541"/>
        <dbReference type="ChEBI" id="CHEBI:15378"/>
        <dbReference type="ChEBI" id="CHEBI:43474"/>
        <dbReference type="ChEBI" id="CHEBI:57783"/>
        <dbReference type="ChEBI" id="CHEBI:58066"/>
        <dbReference type="ChEBI" id="CHEBI:58274"/>
        <dbReference type="ChEBI" id="CHEBI:58349"/>
        <dbReference type="EC" id="1.2.1.41"/>
    </reaction>
</comment>
<dbReference type="InterPro" id="IPR015590">
    <property type="entry name" value="Aldehyde_DH_dom"/>
</dbReference>
<dbReference type="FunFam" id="3.40.309.10:FF:000006">
    <property type="entry name" value="Gamma-glutamyl phosphate reductase"/>
    <property type="match status" value="1"/>
</dbReference>
<keyword evidence="4" id="KW-0641">Proline biosynthesis</keyword>
<dbReference type="InterPro" id="IPR012134">
    <property type="entry name" value="Glu-5-SA_DH"/>
</dbReference>
<reference evidence="10" key="1">
    <citation type="submission" date="2020-05" db="EMBL/GenBank/DDBJ databases">
        <authorList>
            <person name="Chiriac C."/>
            <person name="Salcher M."/>
            <person name="Ghai R."/>
            <person name="Kavagutti S V."/>
        </authorList>
    </citation>
    <scope>NUCLEOTIDE SEQUENCE</scope>
</reference>
<dbReference type="PROSITE" id="PS01223">
    <property type="entry name" value="PROA"/>
    <property type="match status" value="1"/>
</dbReference>
<evidence type="ECO:0000256" key="2">
    <source>
        <dbReference type="ARBA" id="ARBA00013002"/>
    </source>
</evidence>
<dbReference type="PIRSF" id="PIRSF000151">
    <property type="entry name" value="GPR"/>
    <property type="match status" value="1"/>
</dbReference>
<dbReference type="PANTHER" id="PTHR11063">
    <property type="entry name" value="GLUTAMATE SEMIALDEHYDE DEHYDROGENASE"/>
    <property type="match status" value="1"/>
</dbReference>
<dbReference type="InterPro" id="IPR000965">
    <property type="entry name" value="GPR_dom"/>
</dbReference>
<keyword evidence="3" id="KW-0028">Amino-acid biosynthesis</keyword>
<dbReference type="SUPFAM" id="SSF53720">
    <property type="entry name" value="ALDH-like"/>
    <property type="match status" value="1"/>
</dbReference>
<dbReference type="EC" id="1.2.1.41" evidence="2"/>
<dbReference type="InterPro" id="IPR016161">
    <property type="entry name" value="Ald_DH/histidinol_DH"/>
</dbReference>
<protein>
    <recommendedName>
        <fullName evidence="2">glutamate-5-semialdehyde dehydrogenase</fullName>
        <ecNumber evidence="2">1.2.1.41</ecNumber>
    </recommendedName>
</protein>
<dbReference type="Gene3D" id="3.40.309.10">
    <property type="entry name" value="Aldehyde Dehydrogenase, Chain A, domain 2"/>
    <property type="match status" value="1"/>
</dbReference>
<name>A0A6J6KK88_9ZZZZ</name>
<dbReference type="EMBL" id="CAEZWI010000040">
    <property type="protein sequence ID" value="CAB4650287.1"/>
    <property type="molecule type" value="Genomic_DNA"/>
</dbReference>
<dbReference type="UniPathway" id="UPA00098">
    <property type="reaction ID" value="UER00360"/>
</dbReference>
<dbReference type="NCBIfam" id="TIGR00407">
    <property type="entry name" value="proA"/>
    <property type="match status" value="1"/>
</dbReference>
<keyword evidence="6" id="KW-0560">Oxidoreductase</keyword>
<dbReference type="HAMAP" id="MF_00412">
    <property type="entry name" value="ProA"/>
    <property type="match status" value="1"/>
</dbReference>
<feature type="domain" description="Aldehyde dehydrogenase" evidence="8">
    <location>
        <begin position="4"/>
        <end position="285"/>
    </location>
</feature>
<keyword evidence="5" id="KW-0521">NADP</keyword>
<evidence type="ECO:0000256" key="7">
    <source>
        <dbReference type="ARBA" id="ARBA00049024"/>
    </source>
</evidence>
<evidence type="ECO:0000256" key="5">
    <source>
        <dbReference type="ARBA" id="ARBA00022857"/>
    </source>
</evidence>
<dbReference type="EMBL" id="CAEZWD010000048">
    <property type="protein sequence ID" value="CAB4648340.1"/>
    <property type="molecule type" value="Genomic_DNA"/>
</dbReference>
<dbReference type="GO" id="GO:0004350">
    <property type="term" value="F:glutamate-5-semialdehyde dehydrogenase activity"/>
    <property type="evidence" value="ECO:0007669"/>
    <property type="project" value="UniProtKB-EC"/>
</dbReference>
<evidence type="ECO:0000259" key="8">
    <source>
        <dbReference type="Pfam" id="PF00171"/>
    </source>
</evidence>
<evidence type="ECO:0000256" key="1">
    <source>
        <dbReference type="ARBA" id="ARBA00004985"/>
    </source>
</evidence>
<organism evidence="10">
    <name type="scientific">freshwater metagenome</name>
    <dbReference type="NCBI Taxonomy" id="449393"/>
    <lineage>
        <taxon>unclassified sequences</taxon>
        <taxon>metagenomes</taxon>
        <taxon>ecological metagenomes</taxon>
    </lineage>
</organism>
<comment type="pathway">
    <text evidence="1">Amino-acid biosynthesis; L-proline biosynthesis; L-glutamate 5-semialdehyde from L-glutamate: step 2/2.</text>
</comment>
<evidence type="ECO:0000256" key="6">
    <source>
        <dbReference type="ARBA" id="ARBA00023002"/>
    </source>
</evidence>
<evidence type="ECO:0000256" key="4">
    <source>
        <dbReference type="ARBA" id="ARBA00022650"/>
    </source>
</evidence>
<dbReference type="PANTHER" id="PTHR11063:SF8">
    <property type="entry name" value="DELTA-1-PYRROLINE-5-CARBOXYLATE SYNTHASE"/>
    <property type="match status" value="1"/>
</dbReference>
<dbReference type="GO" id="GO:0055129">
    <property type="term" value="P:L-proline biosynthetic process"/>
    <property type="evidence" value="ECO:0007669"/>
    <property type="project" value="UniProtKB-UniPathway"/>
</dbReference>
<accession>A0A6J6KK88</accession>
<sequence>MSAAKTEVVGLAKAARVAARLLANCTRAQKDAALNLMAQALLDNTTAIIAANKLDVQSATAANIDAAIIDRLTLDQVRIQSLADGLKDISKLPDPVGETIREFDVPSGIHITQRRVPFGVVAVIYEARPNVTVDTAGLTLKSGNCALLRGSASAVNTNTKLVEIMRAALSKSQVPADAIQIVSAESHESVAELLQARGLIDVVIPRGGSALIERVVTESIVPVIETGVGNCHVYIDKSADFAKAISIAINSKVQRVSVCNAAETILIHSEIADEFIPELMQAFKAEGVTIHGDDSVAEYAAQAGTAFKQATDSDWSDEYYSLDIAARVVSDIDDALSHIQKWSTGHTEAIVATDEVAISRFTSELDSAVVMVNASTRFTDGGEFGFGAEIGISTQKLHARGPMGLQELTTSTYVVVGDGHTRH</sequence>
<proteinExistence type="inferred from homology"/>
<evidence type="ECO:0000313" key="10">
    <source>
        <dbReference type="EMBL" id="CAB4650287.1"/>
    </source>
</evidence>
<dbReference type="AlphaFoldDB" id="A0A6J6KK88"/>
<dbReference type="InterPro" id="IPR020593">
    <property type="entry name" value="G-glutamylP_reductase_CS"/>
</dbReference>
<dbReference type="GO" id="GO:0050661">
    <property type="term" value="F:NADP binding"/>
    <property type="evidence" value="ECO:0007669"/>
    <property type="project" value="InterPro"/>
</dbReference>
<dbReference type="NCBIfam" id="NF001221">
    <property type="entry name" value="PRK00197.1"/>
    <property type="match status" value="1"/>
</dbReference>